<sequence length="44" mass="5214">MSDFCRVAFEFLFAFLALFRLASLRSLLFLLMTLTELFFFNPVD</sequence>
<evidence type="ECO:0000256" key="1">
    <source>
        <dbReference type="SAM" id="Phobius"/>
    </source>
</evidence>
<keyword evidence="1" id="KW-1133">Transmembrane helix</keyword>
<dbReference type="AlphaFoldDB" id="A0A0H3ZU11"/>
<protein>
    <submittedName>
        <fullName evidence="2">Uncharacterized protein</fullName>
    </submittedName>
</protein>
<dbReference type="EMBL" id="KP795670">
    <property type="protein sequence ID" value="AKN39863.1"/>
    <property type="molecule type" value="Genomic_DNA"/>
</dbReference>
<organism evidence="2">
    <name type="scientific">Vibrio tasmaniensis</name>
    <dbReference type="NCBI Taxonomy" id="212663"/>
    <lineage>
        <taxon>Bacteria</taxon>
        <taxon>Pseudomonadati</taxon>
        <taxon>Pseudomonadota</taxon>
        <taxon>Gammaproteobacteria</taxon>
        <taxon>Vibrionales</taxon>
        <taxon>Vibrionaceae</taxon>
        <taxon>Vibrio</taxon>
    </lineage>
</organism>
<name>A0A0H3ZU11_9VIBR</name>
<keyword evidence="1" id="KW-0472">Membrane</keyword>
<keyword evidence="1" id="KW-0812">Transmembrane</keyword>
<reference evidence="2" key="1">
    <citation type="journal article" date="2015" name="MBio">
        <title>Eco-Evolutionary Dynamics of Episomes among Ecologically Cohesive Bacterial Populations.</title>
        <authorList>
            <person name="Xue H."/>
            <person name="Cordero O.X."/>
            <person name="Camas F.M."/>
            <person name="Trimble W."/>
            <person name="Meyer F."/>
            <person name="Guglielmini J."/>
            <person name="Rocha E.P."/>
            <person name="Polz M.F."/>
        </authorList>
    </citation>
    <scope>NUCLEOTIDE SEQUENCE</scope>
    <source>
        <strain evidence="2">FF_59</strain>
    </source>
</reference>
<evidence type="ECO:0000313" key="2">
    <source>
        <dbReference type="EMBL" id="AKN39863.1"/>
    </source>
</evidence>
<proteinExistence type="predicted"/>
<accession>A0A0H3ZU11</accession>
<feature type="transmembrane region" description="Helical" evidence="1">
    <location>
        <begin position="12"/>
        <end position="34"/>
    </location>
</feature>